<feature type="transmembrane region" description="Helical" evidence="6">
    <location>
        <begin position="129"/>
        <end position="148"/>
    </location>
</feature>
<gene>
    <name evidence="8" type="ORF">LTR84_012016</name>
</gene>
<protein>
    <recommendedName>
        <fullName evidence="7">Major facilitator superfamily (MFS) profile domain-containing protein</fullName>
    </recommendedName>
</protein>
<feature type="transmembrane region" description="Helical" evidence="6">
    <location>
        <begin position="333"/>
        <end position="359"/>
    </location>
</feature>
<feature type="transmembrane region" description="Helical" evidence="6">
    <location>
        <begin position="554"/>
        <end position="574"/>
    </location>
</feature>
<dbReference type="InterPro" id="IPR020846">
    <property type="entry name" value="MFS_dom"/>
</dbReference>
<dbReference type="GO" id="GO:0022857">
    <property type="term" value="F:transmembrane transporter activity"/>
    <property type="evidence" value="ECO:0007669"/>
    <property type="project" value="InterPro"/>
</dbReference>
<evidence type="ECO:0000313" key="8">
    <source>
        <dbReference type="EMBL" id="KAK5042927.1"/>
    </source>
</evidence>
<dbReference type="Gene3D" id="1.20.1250.20">
    <property type="entry name" value="MFS general substrate transporter like domains"/>
    <property type="match status" value="1"/>
</dbReference>
<feature type="transmembrane region" description="Helical" evidence="6">
    <location>
        <begin position="154"/>
        <end position="173"/>
    </location>
</feature>
<evidence type="ECO:0000256" key="4">
    <source>
        <dbReference type="ARBA" id="ARBA00022989"/>
    </source>
</evidence>
<dbReference type="SUPFAM" id="SSF103473">
    <property type="entry name" value="MFS general substrate transporter"/>
    <property type="match status" value="1"/>
</dbReference>
<feature type="transmembrane region" description="Helical" evidence="6">
    <location>
        <begin position="260"/>
        <end position="281"/>
    </location>
</feature>
<feature type="transmembrane region" description="Helical" evidence="6">
    <location>
        <begin position="219"/>
        <end position="239"/>
    </location>
</feature>
<feature type="transmembrane region" description="Helical" evidence="6">
    <location>
        <begin position="371"/>
        <end position="391"/>
    </location>
</feature>
<evidence type="ECO:0000256" key="3">
    <source>
        <dbReference type="ARBA" id="ARBA00022692"/>
    </source>
</evidence>
<keyword evidence="3 6" id="KW-0812">Transmembrane</keyword>
<dbReference type="CDD" id="cd06179">
    <property type="entry name" value="MFS_TRI12_like"/>
    <property type="match status" value="1"/>
</dbReference>
<dbReference type="PANTHER" id="PTHR23501:SF195">
    <property type="entry name" value="PEP5"/>
    <property type="match status" value="1"/>
</dbReference>
<dbReference type="InterPro" id="IPR010573">
    <property type="entry name" value="MFS_Str1/Tri12-like"/>
</dbReference>
<evidence type="ECO:0000256" key="6">
    <source>
        <dbReference type="SAM" id="Phobius"/>
    </source>
</evidence>
<feature type="transmembrane region" description="Helical" evidence="6">
    <location>
        <begin position="403"/>
        <end position="423"/>
    </location>
</feature>
<evidence type="ECO:0000313" key="9">
    <source>
        <dbReference type="Proteomes" id="UP001358417"/>
    </source>
</evidence>
<organism evidence="8 9">
    <name type="scientific">Exophiala bonariae</name>
    <dbReference type="NCBI Taxonomy" id="1690606"/>
    <lineage>
        <taxon>Eukaryota</taxon>
        <taxon>Fungi</taxon>
        <taxon>Dikarya</taxon>
        <taxon>Ascomycota</taxon>
        <taxon>Pezizomycotina</taxon>
        <taxon>Eurotiomycetes</taxon>
        <taxon>Chaetothyriomycetidae</taxon>
        <taxon>Chaetothyriales</taxon>
        <taxon>Herpotrichiellaceae</taxon>
        <taxon>Exophiala</taxon>
    </lineage>
</organism>
<dbReference type="AlphaFoldDB" id="A0AAV9MRN2"/>
<evidence type="ECO:0000259" key="7">
    <source>
        <dbReference type="PROSITE" id="PS50850"/>
    </source>
</evidence>
<dbReference type="Pfam" id="PF06609">
    <property type="entry name" value="TRI12"/>
    <property type="match status" value="1"/>
</dbReference>
<keyword evidence="2" id="KW-0813">Transport</keyword>
<reference evidence="8 9" key="1">
    <citation type="submission" date="2023-08" db="EMBL/GenBank/DDBJ databases">
        <title>Black Yeasts Isolated from many extreme environments.</title>
        <authorList>
            <person name="Coleine C."/>
            <person name="Stajich J.E."/>
            <person name="Selbmann L."/>
        </authorList>
    </citation>
    <scope>NUCLEOTIDE SEQUENCE [LARGE SCALE GENOMIC DNA]</scope>
    <source>
        <strain evidence="8 9">CCFEE 5792</strain>
    </source>
</reference>
<name>A0AAV9MRN2_9EURO</name>
<dbReference type="EMBL" id="JAVRRD010000068">
    <property type="protein sequence ID" value="KAK5042927.1"/>
    <property type="molecule type" value="Genomic_DNA"/>
</dbReference>
<keyword evidence="5 6" id="KW-0472">Membrane</keyword>
<feature type="transmembrane region" description="Helical" evidence="6">
    <location>
        <begin position="185"/>
        <end position="207"/>
    </location>
</feature>
<feature type="transmembrane region" description="Helical" evidence="6">
    <location>
        <begin position="429"/>
        <end position="450"/>
    </location>
</feature>
<keyword evidence="9" id="KW-1185">Reference proteome</keyword>
<dbReference type="InterPro" id="IPR053791">
    <property type="entry name" value="MFS_Tri12-like"/>
</dbReference>
<evidence type="ECO:0000256" key="1">
    <source>
        <dbReference type="ARBA" id="ARBA00004141"/>
    </source>
</evidence>
<dbReference type="Proteomes" id="UP001358417">
    <property type="component" value="Unassembled WGS sequence"/>
</dbReference>
<dbReference type="PANTHER" id="PTHR23501">
    <property type="entry name" value="MAJOR FACILITATOR SUPERFAMILY"/>
    <property type="match status" value="1"/>
</dbReference>
<keyword evidence="4 6" id="KW-1133">Transmembrane helix</keyword>
<feature type="domain" description="Major facilitator superfamily (MFS) profile" evidence="7">
    <location>
        <begin position="61"/>
        <end position="578"/>
    </location>
</feature>
<feature type="transmembrane region" description="Helical" evidence="6">
    <location>
        <begin position="293"/>
        <end position="312"/>
    </location>
</feature>
<dbReference type="RefSeq" id="XP_064699818.1">
    <property type="nucleotide sequence ID" value="XM_064855542.1"/>
</dbReference>
<comment type="subcellular location">
    <subcellularLocation>
        <location evidence="1">Membrane</location>
        <topology evidence="1">Multi-pass membrane protein</topology>
    </subcellularLocation>
</comment>
<dbReference type="GeneID" id="89980164"/>
<comment type="caution">
    <text evidence="8">The sequence shown here is derived from an EMBL/GenBank/DDBJ whole genome shotgun (WGS) entry which is preliminary data.</text>
</comment>
<dbReference type="GO" id="GO:0005886">
    <property type="term" value="C:plasma membrane"/>
    <property type="evidence" value="ECO:0007669"/>
    <property type="project" value="TreeGrafter"/>
</dbReference>
<dbReference type="PROSITE" id="PS50850">
    <property type="entry name" value="MFS"/>
    <property type="match status" value="1"/>
</dbReference>
<evidence type="ECO:0000256" key="2">
    <source>
        <dbReference type="ARBA" id="ARBA00022448"/>
    </source>
</evidence>
<proteinExistence type="predicted"/>
<accession>A0AAV9MRN2</accession>
<sequence length="608" mass="64464">MAEAKQRNTPPVSADEKVVQHADSNAVFCEHHEGPSQLPQTLGNVIYINDEEEPELHLPTWIALGSIYLLLAGQGLAFQGPPAVLSFIGADLGNTNAQTWVPNALALVQAVIGPVISSASDIFQVRKPILVASCTVALIGTAIAPGATDIYRVIGAQALIGVGLAAVPLSYVVPSEILPRKWRPMVQASTGVVAAITAMAGPLTVGALTKRDPHTGWRLFYWIMFAIWGAAAVGIIFGYRPPKRHTRLDHLSFSQKLGHLDLPGFGLLAAGLTLFSVGLSLGGGLYSWTDAHTLATLISGFFVLLGFGFYEWKCTKNGILNHELFRGGKNGGRIFGICNGLMVIEAVLGFPFIIFYSVVTTALFTRDPFMVAVRLLPFWGAFLISCPLWGFLSTKFRTIREPLFLGFLLFTVGNIGMATLNPGDNASQLAFAAVAGIGFGSPLILIIAGVQLSTPHQLIATATAITNSARAVGGTIFTAAYTSALSNSLSTKIPTYIADAAARAGLPGGSIATFIGAIVNGDAPALSGIPGVNSTIIQQGFLALEQAYADSLRLIYIIAAPFGIIACILCLFLGDLEKTMTYRVDAPIEDLHARLRHDVAEPEQVSRA</sequence>
<dbReference type="InterPro" id="IPR036259">
    <property type="entry name" value="MFS_trans_sf"/>
</dbReference>
<evidence type="ECO:0000256" key="5">
    <source>
        <dbReference type="ARBA" id="ARBA00023136"/>
    </source>
</evidence>